<dbReference type="EMBL" id="BARW01038872">
    <property type="protein sequence ID" value="GAJ16741.1"/>
    <property type="molecule type" value="Genomic_DNA"/>
</dbReference>
<evidence type="ECO:0000256" key="1">
    <source>
        <dbReference type="SAM" id="MobiDB-lite"/>
    </source>
</evidence>
<accession>X1VLL8</accession>
<feature type="region of interest" description="Disordered" evidence="1">
    <location>
        <begin position="81"/>
        <end position="104"/>
    </location>
</feature>
<dbReference type="AlphaFoldDB" id="X1VLL8"/>
<proteinExistence type="predicted"/>
<dbReference type="Gene3D" id="3.40.50.150">
    <property type="entry name" value="Vaccinia Virus protein VP39"/>
    <property type="match status" value="1"/>
</dbReference>
<protein>
    <recommendedName>
        <fullName evidence="3">DNA methylase N-4/N-6 domain-containing protein</fullName>
    </recommendedName>
</protein>
<feature type="non-terminal residue" evidence="2">
    <location>
        <position position="132"/>
    </location>
</feature>
<gene>
    <name evidence="2" type="ORF">S12H4_59471</name>
</gene>
<name>X1VLL8_9ZZZZ</name>
<evidence type="ECO:0008006" key="3">
    <source>
        <dbReference type="Google" id="ProtNLM"/>
    </source>
</evidence>
<evidence type="ECO:0000313" key="2">
    <source>
        <dbReference type="EMBL" id="GAJ16741.1"/>
    </source>
</evidence>
<organism evidence="2">
    <name type="scientific">marine sediment metagenome</name>
    <dbReference type="NCBI Taxonomy" id="412755"/>
    <lineage>
        <taxon>unclassified sequences</taxon>
        <taxon>metagenomes</taxon>
        <taxon>ecological metagenomes</taxon>
    </lineage>
</organism>
<dbReference type="InterPro" id="IPR029063">
    <property type="entry name" value="SAM-dependent_MTases_sf"/>
</dbReference>
<reference evidence="2" key="1">
    <citation type="journal article" date="2014" name="Front. Microbiol.">
        <title>High frequency of phylogenetically diverse reductive dehalogenase-homologous genes in deep subseafloor sedimentary metagenomes.</title>
        <authorList>
            <person name="Kawai M."/>
            <person name="Futagami T."/>
            <person name="Toyoda A."/>
            <person name="Takaki Y."/>
            <person name="Nishi S."/>
            <person name="Hori S."/>
            <person name="Arai W."/>
            <person name="Tsubouchi T."/>
            <person name="Morono Y."/>
            <person name="Uchiyama I."/>
            <person name="Ito T."/>
            <person name="Fujiyama A."/>
            <person name="Inagaki F."/>
            <person name="Takami H."/>
        </authorList>
    </citation>
    <scope>NUCLEOTIDE SEQUENCE</scope>
    <source>
        <strain evidence="2">Expedition CK06-06</strain>
    </source>
</reference>
<feature type="compositionally biased region" description="Polar residues" evidence="1">
    <location>
        <begin position="89"/>
        <end position="104"/>
    </location>
</feature>
<comment type="caution">
    <text evidence="2">The sequence shown here is derived from an EMBL/GenBank/DDBJ whole genome shotgun (WGS) entry which is preliminary data.</text>
</comment>
<sequence length="132" mass="15150">MWEQLKRIIKKNGAIVMTASQPFTTTLIYSNIKMWRHNWQWNKNNSAGFVTAKVRPLQVVEDICVFGLNKVNYNPQMNIRGNIRVKGGSSKSDNYNVQPSKSRNNLYYPKSLINISNASQVNKKHPTQKPGQ</sequence>